<protein>
    <submittedName>
        <fullName evidence="2">Uncharacterized protein</fullName>
    </submittedName>
</protein>
<proteinExistence type="predicted"/>
<accession>A0A6C0LMB8</accession>
<name>A0A6C0LMB8_9ZZZZ</name>
<dbReference type="EMBL" id="MN740513">
    <property type="protein sequence ID" value="QHU30704.1"/>
    <property type="molecule type" value="Genomic_DNA"/>
</dbReference>
<reference evidence="2" key="1">
    <citation type="journal article" date="2020" name="Nature">
        <title>Giant virus diversity and host interactions through global metagenomics.</title>
        <authorList>
            <person name="Schulz F."/>
            <person name="Roux S."/>
            <person name="Paez-Espino D."/>
            <person name="Jungbluth S."/>
            <person name="Walsh D.A."/>
            <person name="Denef V.J."/>
            <person name="McMahon K.D."/>
            <person name="Konstantinidis K.T."/>
            <person name="Eloe-Fadrosh E.A."/>
            <person name="Kyrpides N.C."/>
            <person name="Woyke T."/>
        </authorList>
    </citation>
    <scope>NUCLEOTIDE SEQUENCE</scope>
    <source>
        <strain evidence="2">GVMAG-M-3300027833-19</strain>
    </source>
</reference>
<sequence length="581" mass="68682">MTSADQDLKSLIEDLKKDPDKIYKDLSEEQLRDVARVVNPYSYIRPRDDSVDDHITIAAISHTNLEEEYLRRFLMTSMVGFIYRMYDEYEIDRSDRSFVNDNKTTEKLADKEVYTPMTLEKISGNVRTVQKYVKEFEIITEQLEKMKNKKISLELEEKELDEGDKKILESLEKSVLSLSFICTYYFTQFGEDAVRRTEELVDKIKEHKDVYESIIELGYNPPLPPNTVEVPEKFCKNQIKEFIDSYFEYNPDKHVRSSLDKTKLTPDEKKQFDKFDKYRPTMELLKTKVGLSDKDKDLEEIFSDRETYNSCMYLLKNKPHLLKKLSEDSESYVTRLSPVTQENRLADHIPPADTFFRWNYYNEVNMEEIRNVVSAVYDEKPNFDYAIQIYETFDGTREEVEEKKKKWISKYNEELPSDVNMVPLGNWVLLANYKKNRDEINFYNRQTEVLRRIMDKHSEDKQLGRDLMQKRVKKAKTKNVKEQGKDAEIMRKYAAQYQNLTQLGAKRALSMEEQREIENVSNNIKGLKEVMDVPDNAIQVNVFEHDTKEGTFKQSAIYTESEQPLTTEEIEKHLQESRKVG</sequence>
<organism evidence="2">
    <name type="scientific">viral metagenome</name>
    <dbReference type="NCBI Taxonomy" id="1070528"/>
    <lineage>
        <taxon>unclassified sequences</taxon>
        <taxon>metagenomes</taxon>
        <taxon>organismal metagenomes</taxon>
    </lineage>
</organism>
<feature type="coiled-coil region" evidence="1">
    <location>
        <begin position="129"/>
        <end position="163"/>
    </location>
</feature>
<evidence type="ECO:0000313" key="2">
    <source>
        <dbReference type="EMBL" id="QHU30704.1"/>
    </source>
</evidence>
<keyword evidence="1" id="KW-0175">Coiled coil</keyword>
<evidence type="ECO:0000256" key="1">
    <source>
        <dbReference type="SAM" id="Coils"/>
    </source>
</evidence>
<dbReference type="AlphaFoldDB" id="A0A6C0LMB8"/>